<keyword evidence="2" id="KW-1185">Reference proteome</keyword>
<reference evidence="1" key="1">
    <citation type="submission" date="2022-05" db="EMBL/GenBank/DDBJ databases">
        <title>Halomonas geminus sp. nov. and Halomonas llamarensis sp. nov. isolated from high-altitude salars of the Atacama Desert.</title>
        <authorList>
            <person name="Hintersatz C."/>
            <person name="Rojas L.A."/>
            <person name="Wei T.-S."/>
            <person name="Kutschke S."/>
            <person name="Lehmann F."/>
            <person name="Jain R."/>
            <person name="Pollmann K."/>
        </authorList>
    </citation>
    <scope>NUCLEOTIDE SEQUENCE</scope>
    <source>
        <strain evidence="1">ATCH28</strain>
    </source>
</reference>
<proteinExistence type="predicted"/>
<dbReference type="Proteomes" id="UP001165369">
    <property type="component" value="Unassembled WGS sequence"/>
</dbReference>
<dbReference type="RefSeq" id="WP_250063932.1">
    <property type="nucleotide sequence ID" value="NZ_JAMJPK010000012.1"/>
</dbReference>
<dbReference type="EMBL" id="JAMJPK010000012">
    <property type="protein sequence ID" value="MCL7942286.1"/>
    <property type="molecule type" value="Genomic_DNA"/>
</dbReference>
<name>A0ABT0T5T6_9GAMM</name>
<sequence>METTCKFEGLEYSEGSEVCQLERVMRCENGLWKDTGRDCYTGREKIEEMLYGMPVIMGGDDHIIAFKKDMGIEKSINLEGVMPTRQLTVYAEFLSIRRVVPWIFFSGAESEGGVCAGNLRQYQIVQDNLISIGDRVYCNGYNSSSYKIIVYRA</sequence>
<evidence type="ECO:0000313" key="2">
    <source>
        <dbReference type="Proteomes" id="UP001165369"/>
    </source>
</evidence>
<gene>
    <name evidence="1" type="ORF">M8009_18585</name>
</gene>
<protein>
    <submittedName>
        <fullName evidence="1">Uncharacterized protein</fullName>
    </submittedName>
</protein>
<evidence type="ECO:0000313" key="1">
    <source>
        <dbReference type="EMBL" id="MCL7942286.1"/>
    </source>
</evidence>
<accession>A0ABT0T5T6</accession>
<organism evidence="1 2">
    <name type="scientific">Halomonas gemina</name>
    <dbReference type="NCBI Taxonomy" id="2945105"/>
    <lineage>
        <taxon>Bacteria</taxon>
        <taxon>Pseudomonadati</taxon>
        <taxon>Pseudomonadota</taxon>
        <taxon>Gammaproteobacteria</taxon>
        <taxon>Oceanospirillales</taxon>
        <taxon>Halomonadaceae</taxon>
        <taxon>Halomonas</taxon>
    </lineage>
</organism>
<comment type="caution">
    <text evidence="1">The sequence shown here is derived from an EMBL/GenBank/DDBJ whole genome shotgun (WGS) entry which is preliminary data.</text>
</comment>